<evidence type="ECO:0000313" key="2">
    <source>
        <dbReference type="Proteomes" id="UP001151760"/>
    </source>
</evidence>
<accession>A0ABQ4ZGY0</accession>
<reference evidence="1" key="1">
    <citation type="journal article" date="2022" name="Int. J. Mol. Sci.">
        <title>Draft Genome of Tanacetum Coccineum: Genomic Comparison of Closely Related Tanacetum-Family Plants.</title>
        <authorList>
            <person name="Yamashiro T."/>
            <person name="Shiraishi A."/>
            <person name="Nakayama K."/>
            <person name="Satake H."/>
        </authorList>
    </citation>
    <scope>NUCLEOTIDE SEQUENCE</scope>
</reference>
<evidence type="ECO:0000313" key="1">
    <source>
        <dbReference type="EMBL" id="GJS88796.1"/>
    </source>
</evidence>
<dbReference type="Proteomes" id="UP001151760">
    <property type="component" value="Unassembled WGS sequence"/>
</dbReference>
<gene>
    <name evidence="1" type="ORF">Tco_0771432</name>
</gene>
<organism evidence="1 2">
    <name type="scientific">Tanacetum coccineum</name>
    <dbReference type="NCBI Taxonomy" id="301880"/>
    <lineage>
        <taxon>Eukaryota</taxon>
        <taxon>Viridiplantae</taxon>
        <taxon>Streptophyta</taxon>
        <taxon>Embryophyta</taxon>
        <taxon>Tracheophyta</taxon>
        <taxon>Spermatophyta</taxon>
        <taxon>Magnoliopsida</taxon>
        <taxon>eudicotyledons</taxon>
        <taxon>Gunneridae</taxon>
        <taxon>Pentapetalae</taxon>
        <taxon>asterids</taxon>
        <taxon>campanulids</taxon>
        <taxon>Asterales</taxon>
        <taxon>Asteraceae</taxon>
        <taxon>Asteroideae</taxon>
        <taxon>Anthemideae</taxon>
        <taxon>Anthemidinae</taxon>
        <taxon>Tanacetum</taxon>
    </lineage>
</organism>
<proteinExistence type="predicted"/>
<comment type="caution">
    <text evidence="1">The sequence shown here is derived from an EMBL/GenBank/DDBJ whole genome shotgun (WGS) entry which is preliminary data.</text>
</comment>
<sequence>MMSMGYGMVPMMFPPGIQPYMPPMAAMGMGIGIGMEHVGMNRPMVPYPAVTPGPPMPNPAAAAVAATHLSQRFPVLRFPMPQIPIMGPTRSQDQMMNSLPLQNANQPRVPFADPYQQYIGLPQTQMPQPQIRREDYHVCLANSSVTYPANVSAKHPTNTIAKHPSQLKLQSINLKYPPILDPRLKALAADLYDLARYVDAKDRPSGTNDEESEHRLVQLQDQLPSNEPGALMNLIVNAAFVSEDDEETRACKSLFQNKTSFLGREISWSNERPLENKELNVIIGAWFTLWLD</sequence>
<dbReference type="EMBL" id="BQNB010011301">
    <property type="protein sequence ID" value="GJS88796.1"/>
    <property type="molecule type" value="Genomic_DNA"/>
</dbReference>
<protein>
    <submittedName>
        <fullName evidence="1">Uncharacterized protein</fullName>
    </submittedName>
</protein>
<keyword evidence="2" id="KW-1185">Reference proteome</keyword>
<name>A0ABQ4ZGY0_9ASTR</name>
<reference evidence="1" key="2">
    <citation type="submission" date="2022-01" db="EMBL/GenBank/DDBJ databases">
        <authorList>
            <person name="Yamashiro T."/>
            <person name="Shiraishi A."/>
            <person name="Satake H."/>
            <person name="Nakayama K."/>
        </authorList>
    </citation>
    <scope>NUCLEOTIDE SEQUENCE</scope>
</reference>